<name>A0ACA9MWC2_9GLOM</name>
<accession>A0ACA9MWC2</accession>
<sequence>MAMIDLFPALNRPYDKKKLQQSRLQLLTEIRQLWGMKEPSTDDLDDIRTKMAYHNSIVDIINGPEVTARLYPIHKLPPELFTQVLREVSFEGFVVDTLNPPKCRWNTKVLFRLTLVSQSWKSFITSTPSFWTYIILSEYRSNRASTCLQLSRQLPISLHIIYSVTMETSTIWQEMSKNRDRIVSVIYEDKLGRREGDRQGDPESRFRSCMKGLPLLPALEILKFPDFYSVSSDLQYALDLYPTLREVYGCQLEENHIQCLMSRYSPCITIRKNFKSLWPLLASNPLLKDVKCLFYLRECDTSPIVPGPLDWRRLSVTLINLPFSIGITEQLTQLVELNVRGYFATLFQLFKNIYRLSQLQKLKIELLIDNPMMVPQDLPVSFSSNAAVEIFDLYLRFISKGELDSLDDDDESESSEEEDLPIEPAEKQKIEEFVAMMIKSLPVIRDLRLSIDDLPGVSTLGG</sequence>
<evidence type="ECO:0000313" key="1">
    <source>
        <dbReference type="EMBL" id="CAG8612872.1"/>
    </source>
</evidence>
<dbReference type="EMBL" id="CAJVPT010015588">
    <property type="protein sequence ID" value="CAG8612872.1"/>
    <property type="molecule type" value="Genomic_DNA"/>
</dbReference>
<comment type="caution">
    <text evidence="1">The sequence shown here is derived from an EMBL/GenBank/DDBJ whole genome shotgun (WGS) entry which is preliminary data.</text>
</comment>
<reference evidence="1" key="1">
    <citation type="submission" date="2021-06" db="EMBL/GenBank/DDBJ databases">
        <authorList>
            <person name="Kallberg Y."/>
            <person name="Tangrot J."/>
            <person name="Rosling A."/>
        </authorList>
    </citation>
    <scope>NUCLEOTIDE SEQUENCE</scope>
    <source>
        <strain evidence="1">CL356</strain>
    </source>
</reference>
<evidence type="ECO:0000313" key="2">
    <source>
        <dbReference type="Proteomes" id="UP000789525"/>
    </source>
</evidence>
<gene>
    <name evidence="1" type="ORF">ACOLOM_LOCUS7075</name>
</gene>
<feature type="non-terminal residue" evidence="1">
    <location>
        <position position="462"/>
    </location>
</feature>
<protein>
    <submittedName>
        <fullName evidence="1">12358_t:CDS:1</fullName>
    </submittedName>
</protein>
<organism evidence="1 2">
    <name type="scientific">Acaulospora colombiana</name>
    <dbReference type="NCBI Taxonomy" id="27376"/>
    <lineage>
        <taxon>Eukaryota</taxon>
        <taxon>Fungi</taxon>
        <taxon>Fungi incertae sedis</taxon>
        <taxon>Mucoromycota</taxon>
        <taxon>Glomeromycotina</taxon>
        <taxon>Glomeromycetes</taxon>
        <taxon>Diversisporales</taxon>
        <taxon>Acaulosporaceae</taxon>
        <taxon>Acaulospora</taxon>
    </lineage>
</organism>
<proteinExistence type="predicted"/>
<keyword evidence="2" id="KW-1185">Reference proteome</keyword>
<dbReference type="Proteomes" id="UP000789525">
    <property type="component" value="Unassembled WGS sequence"/>
</dbReference>